<reference evidence="1 2" key="1">
    <citation type="submission" date="2020-08" db="EMBL/GenBank/DDBJ databases">
        <authorList>
            <person name="Liu C."/>
            <person name="Sun Q."/>
        </authorList>
    </citation>
    <scope>NUCLEOTIDE SEQUENCE [LARGE SCALE GENOMIC DNA]</scope>
    <source>
        <strain evidence="1 2">NSJ-18</strain>
    </source>
</reference>
<comment type="caution">
    <text evidence="1">The sequence shown here is derived from an EMBL/GenBank/DDBJ whole genome shotgun (WGS) entry which is preliminary data.</text>
</comment>
<dbReference type="GO" id="GO:0003677">
    <property type="term" value="F:DNA binding"/>
    <property type="evidence" value="ECO:0007669"/>
    <property type="project" value="UniProtKB-KW"/>
</dbReference>
<protein>
    <submittedName>
        <fullName evidence="1">DNA-binding response regulator</fullName>
    </submittedName>
</protein>
<dbReference type="RefSeq" id="WP_330596699.1">
    <property type="nucleotide sequence ID" value="NZ_JACRWE010000036.1"/>
</dbReference>
<evidence type="ECO:0000313" key="2">
    <source>
        <dbReference type="Proteomes" id="UP000609849"/>
    </source>
</evidence>
<proteinExistence type="predicted"/>
<sequence length="230" mass="27283">LIKVDDIDESIEYIDTIHRESKGWITKAEINKNKEFSQWHYLVGDLLKQDFDKENIYISMSTFYKPMRRIETIKEIGSLFIDLDTYNTQFTKTQILMNLEENYFNRSIPIPNLIIDSGRGLTLVWSIEKVPHKALPLWKAVQEYLYSRLKEFGADRKALDVTRILRVPGSINSKSGTRVTILEKYEYKYTLREIQSEFLPDLDENRPKKKGRPKKVVYIHRERSLYQGRI</sequence>
<feature type="non-terminal residue" evidence="1">
    <location>
        <position position="1"/>
    </location>
</feature>
<accession>A0ABR7JUF2</accession>
<keyword evidence="1" id="KW-0238">DNA-binding</keyword>
<organism evidence="1 2">
    <name type="scientific">Romboutsia faecis</name>
    <dbReference type="NCBI Taxonomy" id="2764597"/>
    <lineage>
        <taxon>Bacteria</taxon>
        <taxon>Bacillati</taxon>
        <taxon>Bacillota</taxon>
        <taxon>Clostridia</taxon>
        <taxon>Peptostreptococcales</taxon>
        <taxon>Peptostreptococcaceae</taxon>
        <taxon>Romboutsia</taxon>
    </lineage>
</organism>
<dbReference type="Proteomes" id="UP000609849">
    <property type="component" value="Unassembled WGS sequence"/>
</dbReference>
<name>A0ABR7JUF2_9FIRM</name>
<dbReference type="EMBL" id="JACRWE010000036">
    <property type="protein sequence ID" value="MBC5998408.1"/>
    <property type="molecule type" value="Genomic_DNA"/>
</dbReference>
<evidence type="ECO:0000313" key="1">
    <source>
        <dbReference type="EMBL" id="MBC5998408.1"/>
    </source>
</evidence>
<feature type="non-terminal residue" evidence="1">
    <location>
        <position position="230"/>
    </location>
</feature>
<keyword evidence="2" id="KW-1185">Reference proteome</keyword>
<gene>
    <name evidence="1" type="ORF">H8923_17105</name>
</gene>